<organism evidence="1 2">
    <name type="scientific">Candidatus Hakubella thermalkaliphila</name>
    <dbReference type="NCBI Taxonomy" id="2754717"/>
    <lineage>
        <taxon>Bacteria</taxon>
        <taxon>Bacillati</taxon>
        <taxon>Actinomycetota</taxon>
        <taxon>Actinomycetota incertae sedis</taxon>
        <taxon>Candidatus Hakubellales</taxon>
        <taxon>Candidatus Hakubellaceae</taxon>
        <taxon>Candidatus Hakubella</taxon>
    </lineage>
</organism>
<accession>A0A6V8PBY1</accession>
<evidence type="ECO:0000313" key="1">
    <source>
        <dbReference type="EMBL" id="GFP29843.1"/>
    </source>
</evidence>
<dbReference type="Proteomes" id="UP000588083">
    <property type="component" value="Unassembled WGS sequence"/>
</dbReference>
<protein>
    <submittedName>
        <fullName evidence="1">Uncharacterized protein</fullName>
    </submittedName>
</protein>
<evidence type="ECO:0000313" key="2">
    <source>
        <dbReference type="Proteomes" id="UP000588083"/>
    </source>
</evidence>
<keyword evidence="2" id="KW-1185">Reference proteome</keyword>
<dbReference type="AlphaFoldDB" id="A0A6V8PBY1"/>
<reference evidence="1 2" key="1">
    <citation type="journal article" date="2020" name="Front. Microbiol.">
        <title>Single-cell genomics of novel Actinobacteria with the Wood-Ljungdahl pathway discovered in a serpentinizing system.</title>
        <authorList>
            <person name="Merino N."/>
            <person name="Kawai M."/>
            <person name="Boyd E.S."/>
            <person name="Colman D.R."/>
            <person name="McGlynn S.E."/>
            <person name="Nealson K.H."/>
            <person name="Kurokawa K."/>
            <person name="Hongoh Y."/>
        </authorList>
    </citation>
    <scope>NUCLEOTIDE SEQUENCE [LARGE SCALE GENOMIC DNA]</scope>
    <source>
        <strain evidence="1 2">S34</strain>
    </source>
</reference>
<gene>
    <name evidence="1" type="ORF">HKBW3S34_00763</name>
</gene>
<proteinExistence type="predicted"/>
<dbReference type="EMBL" id="BLRZ01000027">
    <property type="protein sequence ID" value="GFP29843.1"/>
    <property type="molecule type" value="Genomic_DNA"/>
</dbReference>
<name>A0A6V8PBY1_9ACTN</name>
<sequence length="94" mass="10176">MIRAAETTVKSTRKPGPFIHSQRVAVTCWSIKVHARGLSASTGRGIALPPFYCYNIYMIPPAREQQCSVAVTWLPGEEIVGATLVVAGRLPHSA</sequence>
<comment type="caution">
    <text evidence="1">The sequence shown here is derived from an EMBL/GenBank/DDBJ whole genome shotgun (WGS) entry which is preliminary data.</text>
</comment>